<protein>
    <submittedName>
        <fullName evidence="1">Uncharacterized protein</fullName>
    </submittedName>
</protein>
<feature type="non-terminal residue" evidence="1">
    <location>
        <position position="87"/>
    </location>
</feature>
<organism evidence="1 2">
    <name type="scientific">Parelaphostrongylus tenuis</name>
    <name type="common">Meningeal worm</name>
    <dbReference type="NCBI Taxonomy" id="148309"/>
    <lineage>
        <taxon>Eukaryota</taxon>
        <taxon>Metazoa</taxon>
        <taxon>Ecdysozoa</taxon>
        <taxon>Nematoda</taxon>
        <taxon>Chromadorea</taxon>
        <taxon>Rhabditida</taxon>
        <taxon>Rhabditina</taxon>
        <taxon>Rhabditomorpha</taxon>
        <taxon>Strongyloidea</taxon>
        <taxon>Metastrongylidae</taxon>
        <taxon>Parelaphostrongylus</taxon>
    </lineage>
</organism>
<proteinExistence type="predicted"/>
<keyword evidence="2" id="KW-1185">Reference proteome</keyword>
<dbReference type="EMBL" id="JAHQIW010005059">
    <property type="protein sequence ID" value="KAJ1364768.1"/>
    <property type="molecule type" value="Genomic_DNA"/>
</dbReference>
<name>A0AAD5QTZ8_PARTN</name>
<reference evidence="1" key="1">
    <citation type="submission" date="2021-06" db="EMBL/GenBank/DDBJ databases">
        <title>Parelaphostrongylus tenuis whole genome reference sequence.</title>
        <authorList>
            <person name="Garwood T.J."/>
            <person name="Larsen P.A."/>
            <person name="Fountain-Jones N.M."/>
            <person name="Garbe J.R."/>
            <person name="Macchietto M.G."/>
            <person name="Kania S.A."/>
            <person name="Gerhold R.W."/>
            <person name="Richards J.E."/>
            <person name="Wolf T.M."/>
        </authorList>
    </citation>
    <scope>NUCLEOTIDE SEQUENCE</scope>
    <source>
        <strain evidence="1">MNPRO001-30</strain>
        <tissue evidence="1">Meninges</tissue>
    </source>
</reference>
<comment type="caution">
    <text evidence="1">The sequence shown here is derived from an EMBL/GenBank/DDBJ whole genome shotgun (WGS) entry which is preliminary data.</text>
</comment>
<gene>
    <name evidence="1" type="ORF">KIN20_024925</name>
</gene>
<evidence type="ECO:0000313" key="2">
    <source>
        <dbReference type="Proteomes" id="UP001196413"/>
    </source>
</evidence>
<evidence type="ECO:0000313" key="1">
    <source>
        <dbReference type="EMBL" id="KAJ1364768.1"/>
    </source>
</evidence>
<dbReference type="Proteomes" id="UP001196413">
    <property type="component" value="Unassembled WGS sequence"/>
</dbReference>
<dbReference type="AlphaFoldDB" id="A0AAD5QTZ8"/>
<sequence length="87" mass="10248">MRDFIYLVAGRKAAAQTIRLGSVHQWTVPNSERKDQPEVREGLCDHLRKAKPYILLRVARMSRFTHADECAKPIYHKRRERCGFETH</sequence>
<accession>A0AAD5QTZ8</accession>